<evidence type="ECO:0000256" key="1">
    <source>
        <dbReference type="SAM" id="Coils"/>
    </source>
</evidence>
<accession>A0A2H3B6W6</accession>
<gene>
    <name evidence="2" type="ORF">ARMSODRAFT_1026720</name>
</gene>
<organism evidence="2 3">
    <name type="scientific">Armillaria solidipes</name>
    <dbReference type="NCBI Taxonomy" id="1076256"/>
    <lineage>
        <taxon>Eukaryota</taxon>
        <taxon>Fungi</taxon>
        <taxon>Dikarya</taxon>
        <taxon>Basidiomycota</taxon>
        <taxon>Agaricomycotina</taxon>
        <taxon>Agaricomycetes</taxon>
        <taxon>Agaricomycetidae</taxon>
        <taxon>Agaricales</taxon>
        <taxon>Marasmiineae</taxon>
        <taxon>Physalacriaceae</taxon>
        <taxon>Armillaria</taxon>
    </lineage>
</organism>
<evidence type="ECO:0000313" key="2">
    <source>
        <dbReference type="EMBL" id="PBK60327.1"/>
    </source>
</evidence>
<dbReference type="AlphaFoldDB" id="A0A2H3B6W6"/>
<dbReference type="Proteomes" id="UP000218334">
    <property type="component" value="Unassembled WGS sequence"/>
</dbReference>
<proteinExistence type="predicted"/>
<feature type="coiled-coil region" evidence="1">
    <location>
        <begin position="110"/>
        <end position="142"/>
    </location>
</feature>
<dbReference type="EMBL" id="KZ293489">
    <property type="protein sequence ID" value="PBK60327.1"/>
    <property type="molecule type" value="Genomic_DNA"/>
</dbReference>
<reference evidence="3" key="1">
    <citation type="journal article" date="2017" name="Nat. Ecol. Evol.">
        <title>Genome expansion and lineage-specific genetic innovations in the forest pathogenic fungi Armillaria.</title>
        <authorList>
            <person name="Sipos G."/>
            <person name="Prasanna A.N."/>
            <person name="Walter M.C."/>
            <person name="O'Connor E."/>
            <person name="Balint B."/>
            <person name="Krizsan K."/>
            <person name="Kiss B."/>
            <person name="Hess J."/>
            <person name="Varga T."/>
            <person name="Slot J."/>
            <person name="Riley R."/>
            <person name="Boka B."/>
            <person name="Rigling D."/>
            <person name="Barry K."/>
            <person name="Lee J."/>
            <person name="Mihaltcheva S."/>
            <person name="LaButti K."/>
            <person name="Lipzen A."/>
            <person name="Waldron R."/>
            <person name="Moloney N.M."/>
            <person name="Sperisen C."/>
            <person name="Kredics L."/>
            <person name="Vagvoelgyi C."/>
            <person name="Patrignani A."/>
            <person name="Fitzpatrick D."/>
            <person name="Nagy I."/>
            <person name="Doyle S."/>
            <person name="Anderson J.B."/>
            <person name="Grigoriev I.V."/>
            <person name="Gueldener U."/>
            <person name="Muensterkoetter M."/>
            <person name="Nagy L.G."/>
        </authorList>
    </citation>
    <scope>NUCLEOTIDE SEQUENCE [LARGE SCALE GENOMIC DNA]</scope>
    <source>
        <strain evidence="3">28-4</strain>
    </source>
</reference>
<sequence length="165" mass="19559">MNEAPRSSATWRSPYMQSPYGWETTWTWTWMESTSNEFDNFNYNYRTFEELDEVTPWMQRIDKYVPYPFTLPNSPPHQTQQHGQYYGLRTSFLMAGGNTGGSTQPPTDPLQLSNEERRQQAIELAELKLQCLEEKRQELEDGQRAYDTHIDFWHLPDKGKRPMQP</sequence>
<evidence type="ECO:0000313" key="3">
    <source>
        <dbReference type="Proteomes" id="UP000218334"/>
    </source>
</evidence>
<keyword evidence="1" id="KW-0175">Coiled coil</keyword>
<protein>
    <submittedName>
        <fullName evidence="2">Uncharacterized protein</fullName>
    </submittedName>
</protein>
<keyword evidence="3" id="KW-1185">Reference proteome</keyword>
<name>A0A2H3B6W6_9AGAR</name>